<dbReference type="Gene3D" id="3.30.2010.20">
    <property type="match status" value="1"/>
</dbReference>
<feature type="region of interest" description="Disordered" evidence="1">
    <location>
        <begin position="104"/>
        <end position="147"/>
    </location>
</feature>
<sequence>MKLLTFDEVGDALDDIAEQFPQILFQGLNGGVNLLEDTKRDEEIPDSELYIMGEYCHDSLGKYINLYYGSFAALAKKENWRPEDWLDELWTTLSHELTHHMEGLGGLHSLDDRDEEEMAEFRREYEARQKKSPPPPKGGRDASNPHS</sequence>
<dbReference type="CDD" id="cd12953">
    <property type="entry name" value="MMP_TTHA0227"/>
    <property type="match status" value="1"/>
</dbReference>
<gene>
    <name evidence="2" type="ORF">SDC9_67120</name>
</gene>
<comment type="caution">
    <text evidence="2">The sequence shown here is derived from an EMBL/GenBank/DDBJ whole genome shotgun (WGS) entry which is preliminary data.</text>
</comment>
<evidence type="ECO:0008006" key="3">
    <source>
        <dbReference type="Google" id="ProtNLM"/>
    </source>
</evidence>
<organism evidence="2">
    <name type="scientific">bioreactor metagenome</name>
    <dbReference type="NCBI Taxonomy" id="1076179"/>
    <lineage>
        <taxon>unclassified sequences</taxon>
        <taxon>metagenomes</taxon>
        <taxon>ecological metagenomes</taxon>
    </lineage>
</organism>
<dbReference type="EMBL" id="VSSQ01003435">
    <property type="protein sequence ID" value="MPM20684.1"/>
    <property type="molecule type" value="Genomic_DNA"/>
</dbReference>
<evidence type="ECO:0000313" key="2">
    <source>
        <dbReference type="EMBL" id="MPM20684.1"/>
    </source>
</evidence>
<evidence type="ECO:0000256" key="1">
    <source>
        <dbReference type="SAM" id="MobiDB-lite"/>
    </source>
</evidence>
<proteinExistence type="predicted"/>
<protein>
    <recommendedName>
        <fullName evidence="3">Metallopeptidase family protein</fullName>
    </recommendedName>
</protein>
<feature type="compositionally biased region" description="Basic and acidic residues" evidence="1">
    <location>
        <begin position="119"/>
        <end position="129"/>
    </location>
</feature>
<name>A0A644Y3G6_9ZZZZ</name>
<dbReference type="InterPro" id="IPR038555">
    <property type="entry name" value="Zincin_1_sf"/>
</dbReference>
<dbReference type="AlphaFoldDB" id="A0A644Y3G6"/>
<dbReference type="SUPFAM" id="SSF55486">
    <property type="entry name" value="Metalloproteases ('zincins'), catalytic domain"/>
    <property type="match status" value="1"/>
</dbReference>
<reference evidence="2" key="1">
    <citation type="submission" date="2019-08" db="EMBL/GenBank/DDBJ databases">
        <authorList>
            <person name="Kucharzyk K."/>
            <person name="Murdoch R.W."/>
            <person name="Higgins S."/>
            <person name="Loffler F."/>
        </authorList>
    </citation>
    <scope>NUCLEOTIDE SEQUENCE</scope>
</reference>
<accession>A0A644Y3G6</accession>